<proteinExistence type="predicted"/>
<evidence type="ECO:0000313" key="1">
    <source>
        <dbReference type="EMBL" id="SFN66678.1"/>
    </source>
</evidence>
<dbReference type="EMBL" id="FOVM01000004">
    <property type="protein sequence ID" value="SFN66678.1"/>
    <property type="molecule type" value="Genomic_DNA"/>
</dbReference>
<organism evidence="1 2">
    <name type="scientific">Mycetocola miduiensis</name>
    <dbReference type="NCBI Taxonomy" id="995034"/>
    <lineage>
        <taxon>Bacteria</taxon>
        <taxon>Bacillati</taxon>
        <taxon>Actinomycetota</taxon>
        <taxon>Actinomycetes</taxon>
        <taxon>Micrococcales</taxon>
        <taxon>Microbacteriaceae</taxon>
        <taxon>Mycetocola</taxon>
    </lineage>
</organism>
<protein>
    <recommendedName>
        <fullName evidence="3">J domain-containing protein</fullName>
    </recommendedName>
</protein>
<dbReference type="Proteomes" id="UP000198867">
    <property type="component" value="Unassembled WGS sequence"/>
</dbReference>
<name>A0A1I5AW60_9MICO</name>
<dbReference type="OrthoDB" id="3831452at2"/>
<dbReference type="AlphaFoldDB" id="A0A1I5AW60"/>
<evidence type="ECO:0008006" key="3">
    <source>
        <dbReference type="Google" id="ProtNLM"/>
    </source>
</evidence>
<accession>A0A1I5AW60</accession>
<keyword evidence="2" id="KW-1185">Reference proteome</keyword>
<gene>
    <name evidence="1" type="ORF">SAMN05216219_1576</name>
</gene>
<evidence type="ECO:0000313" key="2">
    <source>
        <dbReference type="Proteomes" id="UP000198867"/>
    </source>
</evidence>
<reference evidence="2" key="1">
    <citation type="submission" date="2016-10" db="EMBL/GenBank/DDBJ databases">
        <authorList>
            <person name="Varghese N."/>
            <person name="Submissions S."/>
        </authorList>
    </citation>
    <scope>NUCLEOTIDE SEQUENCE [LARGE SCALE GENOMIC DNA]</scope>
    <source>
        <strain evidence="2">CGMCC 1.11101</strain>
    </source>
</reference>
<dbReference type="RefSeq" id="WP_090710329.1">
    <property type="nucleotide sequence ID" value="NZ_FOVM01000004.1"/>
</dbReference>
<dbReference type="STRING" id="995034.SAMN05216219_1576"/>
<sequence length="209" mass="23245">MNYWPSGMKVDPIGSWPSALTEKRRASNFASTMSSTLATLRRELFQLDAEDVRLQVAIPASQFRLDGYPRATAKAEHPGIILTMQTNVGALSYPCDTFTTWEDNLRAIALALEALRKVDRYGVTKRGEQYRGFMAIEATAVPAGFTSADDAREFLRSVTGDLWKDVSASDSHLVRTAKRWAHPDMPGGDADRFQRVTLAEQYLKQNGAI</sequence>